<organism evidence="1 2">
    <name type="scientific">Choiromyces venosus 120613-1</name>
    <dbReference type="NCBI Taxonomy" id="1336337"/>
    <lineage>
        <taxon>Eukaryota</taxon>
        <taxon>Fungi</taxon>
        <taxon>Dikarya</taxon>
        <taxon>Ascomycota</taxon>
        <taxon>Pezizomycotina</taxon>
        <taxon>Pezizomycetes</taxon>
        <taxon>Pezizales</taxon>
        <taxon>Tuberaceae</taxon>
        <taxon>Choiromyces</taxon>
    </lineage>
</organism>
<evidence type="ECO:0000313" key="2">
    <source>
        <dbReference type="Proteomes" id="UP000276215"/>
    </source>
</evidence>
<dbReference type="STRING" id="1336337.A0A3N4JNS5"/>
<accession>A0A3N4JNS5</accession>
<dbReference type="EMBL" id="ML120384">
    <property type="protein sequence ID" value="RPA99923.1"/>
    <property type="molecule type" value="Genomic_DNA"/>
</dbReference>
<dbReference type="OrthoDB" id="76567at2759"/>
<gene>
    <name evidence="1" type="ORF">L873DRAFT_868944</name>
</gene>
<proteinExistence type="predicted"/>
<protein>
    <submittedName>
        <fullName evidence="1">Uncharacterized protein</fullName>
    </submittedName>
</protein>
<name>A0A3N4JNS5_9PEZI</name>
<sequence length="232" mass="26410">MILSCTSLSSLLINPQRIHSFASDKILQVVMPSQLHECAAEWVHDMIVQARMEGIIPQGWRGTMRIRHSPTYNNFVGKYRGRQKEADLTIIPLVGPDRVKKAKFPSVVLESGWSETLAKLKGDARHWQVGSGQEVRVVLLVKFYQPNHQKRMRLDLFIKRARPGGPPREFERYPIFPAPEPPQQNPSISLDEFYAGDCPPTMDPEIRVPLDLVMLRVLAALEIRERGNIPAE</sequence>
<dbReference type="AlphaFoldDB" id="A0A3N4JNS5"/>
<evidence type="ECO:0000313" key="1">
    <source>
        <dbReference type="EMBL" id="RPA99923.1"/>
    </source>
</evidence>
<keyword evidence="2" id="KW-1185">Reference proteome</keyword>
<reference evidence="1 2" key="1">
    <citation type="journal article" date="2018" name="Nat. Ecol. Evol.">
        <title>Pezizomycetes genomes reveal the molecular basis of ectomycorrhizal truffle lifestyle.</title>
        <authorList>
            <person name="Murat C."/>
            <person name="Payen T."/>
            <person name="Noel B."/>
            <person name="Kuo A."/>
            <person name="Morin E."/>
            <person name="Chen J."/>
            <person name="Kohler A."/>
            <person name="Krizsan K."/>
            <person name="Balestrini R."/>
            <person name="Da Silva C."/>
            <person name="Montanini B."/>
            <person name="Hainaut M."/>
            <person name="Levati E."/>
            <person name="Barry K.W."/>
            <person name="Belfiori B."/>
            <person name="Cichocki N."/>
            <person name="Clum A."/>
            <person name="Dockter R.B."/>
            <person name="Fauchery L."/>
            <person name="Guy J."/>
            <person name="Iotti M."/>
            <person name="Le Tacon F."/>
            <person name="Lindquist E.A."/>
            <person name="Lipzen A."/>
            <person name="Malagnac F."/>
            <person name="Mello A."/>
            <person name="Molinier V."/>
            <person name="Miyauchi S."/>
            <person name="Poulain J."/>
            <person name="Riccioni C."/>
            <person name="Rubini A."/>
            <person name="Sitrit Y."/>
            <person name="Splivallo R."/>
            <person name="Traeger S."/>
            <person name="Wang M."/>
            <person name="Zifcakova L."/>
            <person name="Wipf D."/>
            <person name="Zambonelli A."/>
            <person name="Paolocci F."/>
            <person name="Nowrousian M."/>
            <person name="Ottonello S."/>
            <person name="Baldrian P."/>
            <person name="Spatafora J.W."/>
            <person name="Henrissat B."/>
            <person name="Nagy L.G."/>
            <person name="Aury J.M."/>
            <person name="Wincker P."/>
            <person name="Grigoriev I.V."/>
            <person name="Bonfante P."/>
            <person name="Martin F.M."/>
        </authorList>
    </citation>
    <scope>NUCLEOTIDE SEQUENCE [LARGE SCALE GENOMIC DNA]</scope>
    <source>
        <strain evidence="1 2">120613-1</strain>
    </source>
</reference>
<dbReference type="Proteomes" id="UP000276215">
    <property type="component" value="Unassembled WGS sequence"/>
</dbReference>